<dbReference type="KEGG" id="rme:Rmet_6405"/>
<dbReference type="Proteomes" id="UP000002429">
    <property type="component" value="Chromosome"/>
</dbReference>
<protein>
    <submittedName>
        <fullName evidence="1">Uncharacterized protein</fullName>
    </submittedName>
</protein>
<gene>
    <name evidence="1" type="ordered locus">Rmet_6405</name>
</gene>
<dbReference type="EMBL" id="CP000352">
    <property type="protein sequence ID" value="ADC45023.1"/>
    <property type="molecule type" value="Genomic_DNA"/>
</dbReference>
<dbReference type="STRING" id="266264.Rmet_6405"/>
<evidence type="ECO:0000313" key="1">
    <source>
        <dbReference type="EMBL" id="ADC45023.1"/>
    </source>
</evidence>
<dbReference type="HOGENOM" id="CLU_2119070_0_0_4"/>
<proteinExistence type="predicted"/>
<organism evidence="1 2">
    <name type="scientific">Cupriavidus metallidurans (strain ATCC 43123 / DSM 2839 / NBRC 102507 / CH34)</name>
    <name type="common">Ralstonia metallidurans</name>
    <dbReference type="NCBI Taxonomy" id="266264"/>
    <lineage>
        <taxon>Bacteria</taxon>
        <taxon>Pseudomonadati</taxon>
        <taxon>Pseudomonadota</taxon>
        <taxon>Betaproteobacteria</taxon>
        <taxon>Burkholderiales</taxon>
        <taxon>Burkholderiaceae</taxon>
        <taxon>Cupriavidus</taxon>
    </lineage>
</organism>
<accession>D3DXK3</accession>
<evidence type="ECO:0000313" key="2">
    <source>
        <dbReference type="Proteomes" id="UP000002429"/>
    </source>
</evidence>
<dbReference type="AlphaFoldDB" id="D3DXK3"/>
<keyword evidence="2" id="KW-1185">Reference proteome</keyword>
<name>D3DXK3_CUPMC</name>
<reference evidence="2" key="1">
    <citation type="journal article" date="2010" name="PLoS ONE">
        <title>The complete genome sequence of Cupriavidus metallidurans strain CH34, a master survivalist in harsh and anthropogenic environments.</title>
        <authorList>
            <person name="Janssen P.J."/>
            <person name="Van Houdt R."/>
            <person name="Moors H."/>
            <person name="Monsieurs P."/>
            <person name="Morin N."/>
            <person name="Michaux A."/>
            <person name="Benotmane M.A."/>
            <person name="Leys N."/>
            <person name="Vallaeys T."/>
            <person name="Lapidus A."/>
            <person name="Monchy S."/>
            <person name="Medigue C."/>
            <person name="Taghavi S."/>
            <person name="McCorkle S."/>
            <person name="Dunn J."/>
            <person name="van der Lelie D."/>
            <person name="Mergeay M."/>
        </authorList>
    </citation>
    <scope>NUCLEOTIDE SEQUENCE [LARGE SCALE GENOMIC DNA]</scope>
    <source>
        <strain evidence="2">ATCC 43123 / DSM 2839 / NBRC 102507 / CH34</strain>
    </source>
</reference>
<sequence length="114" mass="12000">MAGGGVPFVRINVEIRGTRAIRFYLKLPTPVLAGSGSKGLSQPPGPSERHPCFIQRGEFKHKPLPDASQRSVASVMHHSIGIDMLRCTITADASRLAGLVAGFGSVARAVVAVP</sequence>